<protein>
    <submittedName>
        <fullName evidence="2">Dihydrofolate reductase family protein</fullName>
    </submittedName>
</protein>
<evidence type="ECO:0000259" key="1">
    <source>
        <dbReference type="Pfam" id="PF01872"/>
    </source>
</evidence>
<comment type="caution">
    <text evidence="2">The sequence shown here is derived from an EMBL/GenBank/DDBJ whole genome shotgun (WGS) entry which is preliminary data.</text>
</comment>
<dbReference type="SUPFAM" id="SSF53597">
    <property type="entry name" value="Dihydrofolate reductase-like"/>
    <property type="match status" value="1"/>
</dbReference>
<organism evidence="2 3">
    <name type="scientific">Tsukamurella strandjordii</name>
    <dbReference type="NCBI Taxonomy" id="147577"/>
    <lineage>
        <taxon>Bacteria</taxon>
        <taxon>Bacillati</taxon>
        <taxon>Actinomycetota</taxon>
        <taxon>Actinomycetes</taxon>
        <taxon>Mycobacteriales</taxon>
        <taxon>Tsukamurellaceae</taxon>
        <taxon>Tsukamurella</taxon>
    </lineage>
</organism>
<keyword evidence="3" id="KW-1185">Reference proteome</keyword>
<dbReference type="InterPro" id="IPR002734">
    <property type="entry name" value="RibDG_C"/>
</dbReference>
<sequence>MTDYRYYTASTLDGFLADENDSLDWLLSQPIDQEGPQNITELMKRTGAIVMGYTTYQWVVDHIAETGDPWMYAEWPTFVFTHRDIAPVHESVSVVAGSPAEHRARLESAAGDKGVWVVGGGDLATQFASDGMLDELIVSYAPVTVGAGRPLFTGPFDFELIEWARNQAFLIGRYRVVGPRT</sequence>
<proteinExistence type="predicted"/>
<dbReference type="GO" id="GO:0008703">
    <property type="term" value="F:5-amino-6-(5-phosphoribosylamino)uracil reductase activity"/>
    <property type="evidence" value="ECO:0007669"/>
    <property type="project" value="InterPro"/>
</dbReference>
<evidence type="ECO:0000313" key="3">
    <source>
        <dbReference type="Proteomes" id="UP001178281"/>
    </source>
</evidence>
<dbReference type="Proteomes" id="UP001178281">
    <property type="component" value="Unassembled WGS sequence"/>
</dbReference>
<dbReference type="Gene3D" id="3.40.430.10">
    <property type="entry name" value="Dihydrofolate Reductase, subunit A"/>
    <property type="match status" value="1"/>
</dbReference>
<reference evidence="2" key="1">
    <citation type="submission" date="2023-08" db="EMBL/GenBank/DDBJ databases">
        <title>The draft genome of Tsukamurella strandjordii strain 050030.</title>
        <authorList>
            <person name="Zhao F."/>
            <person name="Feng Y."/>
            <person name="Zong Z."/>
        </authorList>
    </citation>
    <scope>NUCLEOTIDE SEQUENCE</scope>
    <source>
        <strain evidence="2">050030</strain>
    </source>
</reference>
<evidence type="ECO:0000313" key="2">
    <source>
        <dbReference type="EMBL" id="MDP0399086.1"/>
    </source>
</evidence>
<gene>
    <name evidence="2" type="ORF">Q7X28_14235</name>
</gene>
<dbReference type="RefSeq" id="WP_305111807.1">
    <property type="nucleotide sequence ID" value="NZ_JAUTIX010000005.1"/>
</dbReference>
<dbReference type="InterPro" id="IPR050765">
    <property type="entry name" value="Riboflavin_Biosynth_HTPR"/>
</dbReference>
<accession>A0AA90NIN0</accession>
<feature type="domain" description="Bacterial bifunctional deaminase-reductase C-terminal" evidence="1">
    <location>
        <begin position="8"/>
        <end position="155"/>
    </location>
</feature>
<dbReference type="PANTHER" id="PTHR38011">
    <property type="entry name" value="DIHYDROFOLATE REDUCTASE FAMILY PROTEIN (AFU_ORTHOLOGUE AFUA_8G06820)"/>
    <property type="match status" value="1"/>
</dbReference>
<dbReference type="GO" id="GO:0009231">
    <property type="term" value="P:riboflavin biosynthetic process"/>
    <property type="evidence" value="ECO:0007669"/>
    <property type="project" value="InterPro"/>
</dbReference>
<dbReference type="AlphaFoldDB" id="A0AA90NIN0"/>
<dbReference type="EMBL" id="JAUTIX010000005">
    <property type="protein sequence ID" value="MDP0399086.1"/>
    <property type="molecule type" value="Genomic_DNA"/>
</dbReference>
<dbReference type="InterPro" id="IPR024072">
    <property type="entry name" value="DHFR-like_dom_sf"/>
</dbReference>
<name>A0AA90NIN0_9ACTN</name>
<dbReference type="Pfam" id="PF01872">
    <property type="entry name" value="RibD_C"/>
    <property type="match status" value="1"/>
</dbReference>
<dbReference type="PANTHER" id="PTHR38011:SF11">
    <property type="entry name" value="2,5-DIAMINO-6-RIBOSYLAMINO-4(3H)-PYRIMIDINONE 5'-PHOSPHATE REDUCTASE"/>
    <property type="match status" value="1"/>
</dbReference>